<evidence type="ECO:0000313" key="4">
    <source>
        <dbReference type="Proteomes" id="UP000470404"/>
    </source>
</evidence>
<evidence type="ECO:0000313" key="3">
    <source>
        <dbReference type="EMBL" id="NEC57304.1"/>
    </source>
</evidence>
<dbReference type="InterPro" id="IPR059188">
    <property type="entry name" value="Znf_CLPX-like"/>
</dbReference>
<dbReference type="EMBL" id="JAAGNC010000088">
    <property type="protein sequence ID" value="NEC57304.1"/>
    <property type="molecule type" value="Genomic_DNA"/>
</dbReference>
<dbReference type="Gene3D" id="6.20.220.10">
    <property type="entry name" value="ClpX chaperone, C4-type zinc finger domain"/>
    <property type="match status" value="1"/>
</dbReference>
<evidence type="ECO:0000256" key="1">
    <source>
        <dbReference type="PROSITE-ProRule" id="PRU01250"/>
    </source>
</evidence>
<keyword evidence="1" id="KW-0479">Metal-binding</keyword>
<dbReference type="SMART" id="SM00994">
    <property type="entry name" value="zf-C4_ClpX"/>
    <property type="match status" value="1"/>
</dbReference>
<dbReference type="PROSITE" id="PS51902">
    <property type="entry name" value="CLPX_ZB"/>
    <property type="match status" value="1"/>
</dbReference>
<keyword evidence="1" id="KW-0862">Zinc</keyword>
<reference evidence="3 4" key="1">
    <citation type="submission" date="2020-01" db="EMBL/GenBank/DDBJ databases">
        <title>Insect and environment-associated Actinomycetes.</title>
        <authorList>
            <person name="Currrie C."/>
            <person name="Chevrette M."/>
            <person name="Carlson C."/>
            <person name="Stubbendieck R."/>
            <person name="Wendt-Pienkowski E."/>
        </authorList>
    </citation>
    <scope>NUCLEOTIDE SEQUENCE [LARGE SCALE GENOMIC DNA]</scope>
    <source>
        <strain evidence="3 4">SID8386</strain>
    </source>
</reference>
<dbReference type="Proteomes" id="UP000470404">
    <property type="component" value="Unassembled WGS sequence"/>
</dbReference>
<feature type="binding site" evidence="1">
    <location>
        <position position="31"/>
    </location>
    <ligand>
        <name>Zn(2+)</name>
        <dbReference type="ChEBI" id="CHEBI:29105"/>
    </ligand>
</feature>
<feature type="binding site" evidence="1">
    <location>
        <position position="9"/>
    </location>
    <ligand>
        <name>Zn(2+)</name>
        <dbReference type="ChEBI" id="CHEBI:29105"/>
    </ligand>
</feature>
<evidence type="ECO:0000259" key="2">
    <source>
        <dbReference type="PROSITE" id="PS51902"/>
    </source>
</evidence>
<feature type="domain" description="ClpX-type ZB" evidence="2">
    <location>
        <begin position="1"/>
        <end position="47"/>
    </location>
</feature>
<dbReference type="SUPFAM" id="SSF57716">
    <property type="entry name" value="Glucocorticoid receptor-like (DNA-binding domain)"/>
    <property type="match status" value="1"/>
</dbReference>
<accession>A0ABX0BNV5</accession>
<comment type="caution">
    <text evidence="3">The sequence shown here is derived from an EMBL/GenBank/DDBJ whole genome shotgun (WGS) entry which is preliminary data.</text>
</comment>
<keyword evidence="1" id="KW-0143">Chaperone</keyword>
<name>A0ABX0BNV5_9PSEU</name>
<comment type="similarity">
    <text evidence="1">Belongs to the ClpX chaperone family.</text>
</comment>
<organism evidence="3 4">
    <name type="scientific">Amycolatopsis rubida</name>
    <dbReference type="NCBI Taxonomy" id="112413"/>
    <lineage>
        <taxon>Bacteria</taxon>
        <taxon>Bacillati</taxon>
        <taxon>Actinomycetota</taxon>
        <taxon>Actinomycetes</taxon>
        <taxon>Pseudonocardiales</taxon>
        <taxon>Pseudonocardiaceae</taxon>
        <taxon>Amycolatopsis</taxon>
    </lineage>
</organism>
<feature type="binding site" evidence="1">
    <location>
        <position position="28"/>
    </location>
    <ligand>
        <name>Zn(2+)</name>
        <dbReference type="ChEBI" id="CHEBI:29105"/>
    </ligand>
</feature>
<dbReference type="InterPro" id="IPR010603">
    <property type="entry name" value="Znf_CppX_C4"/>
</dbReference>
<keyword evidence="4" id="KW-1185">Reference proteome</keyword>
<proteinExistence type="inferred from homology"/>
<dbReference type="Pfam" id="PF06689">
    <property type="entry name" value="zf-C4_ClpX"/>
    <property type="match status" value="1"/>
</dbReference>
<sequence length="116" mass="12788">MMTSYCSFCLKPAGEVAKLIAGSGVYICEGCVGLCDQILAGKHEPGTPEVTLWERKSDEEILESIPRMAKVSAQTDARIQEQVDLLRTRGVAWARIGEALGVTRQSAWERFSAERK</sequence>
<protein>
    <recommendedName>
        <fullName evidence="2">ClpX-type ZB domain-containing protein</fullName>
    </recommendedName>
</protein>
<feature type="binding site" evidence="1">
    <location>
        <position position="6"/>
    </location>
    <ligand>
        <name>Zn(2+)</name>
        <dbReference type="ChEBI" id="CHEBI:29105"/>
    </ligand>
</feature>
<gene>
    <name evidence="3" type="ORF">G3I59_17325</name>
</gene>
<dbReference type="InterPro" id="IPR038366">
    <property type="entry name" value="Znf_CppX_C4_sf"/>
</dbReference>